<gene>
    <name evidence="1" type="ORF">S01H1_04373</name>
</gene>
<sequence>MNRGNKVAGILIVILAIATSLWGKTEVVVIPSELDHFSIRIPREVTAGKGFTLIVTAQDAFGNIITDYSLSGKGIEITTDGVGKISPDKVLPAQFKDGRAVILLTYDKAQDMVLICKEIEGRASGRSERITVLPAGLDHFVLTAPKEAVAGEPFDLWISAQDVYRNAIPHYATSGKGVTISASGEGKISPSKVTAVQFVNGVARVNLSYNKAETITLSCKEELGEAKGESPLLTIKPASLDHFLLSTAPTVIAGKKFQATIIAYDSFGNIVTDYGQKGQGVLLLTRGKGHL</sequence>
<evidence type="ECO:0008006" key="2">
    <source>
        <dbReference type="Google" id="ProtNLM"/>
    </source>
</evidence>
<evidence type="ECO:0000313" key="1">
    <source>
        <dbReference type="EMBL" id="GAF84072.1"/>
    </source>
</evidence>
<name>X0T7B7_9ZZZZ</name>
<protein>
    <recommendedName>
        <fullName evidence="2">Invasin domain-containing protein</fullName>
    </recommendedName>
</protein>
<feature type="non-terminal residue" evidence="1">
    <location>
        <position position="291"/>
    </location>
</feature>
<proteinExistence type="predicted"/>
<dbReference type="AlphaFoldDB" id="X0T7B7"/>
<reference evidence="1" key="1">
    <citation type="journal article" date="2014" name="Front. Microbiol.">
        <title>High frequency of phylogenetically diverse reductive dehalogenase-homologous genes in deep subseafloor sedimentary metagenomes.</title>
        <authorList>
            <person name="Kawai M."/>
            <person name="Futagami T."/>
            <person name="Toyoda A."/>
            <person name="Takaki Y."/>
            <person name="Nishi S."/>
            <person name="Hori S."/>
            <person name="Arai W."/>
            <person name="Tsubouchi T."/>
            <person name="Morono Y."/>
            <person name="Uchiyama I."/>
            <person name="Ito T."/>
            <person name="Fujiyama A."/>
            <person name="Inagaki F."/>
            <person name="Takami H."/>
        </authorList>
    </citation>
    <scope>NUCLEOTIDE SEQUENCE</scope>
    <source>
        <strain evidence="1">Expedition CK06-06</strain>
    </source>
</reference>
<comment type="caution">
    <text evidence="1">The sequence shown here is derived from an EMBL/GenBank/DDBJ whole genome shotgun (WGS) entry which is preliminary data.</text>
</comment>
<organism evidence="1">
    <name type="scientific">marine sediment metagenome</name>
    <dbReference type="NCBI Taxonomy" id="412755"/>
    <lineage>
        <taxon>unclassified sequences</taxon>
        <taxon>metagenomes</taxon>
        <taxon>ecological metagenomes</taxon>
    </lineage>
</organism>
<dbReference type="EMBL" id="BARS01002312">
    <property type="protein sequence ID" value="GAF84072.1"/>
    <property type="molecule type" value="Genomic_DNA"/>
</dbReference>
<accession>X0T7B7</accession>